<evidence type="ECO:0000256" key="6">
    <source>
        <dbReference type="ARBA" id="ARBA00022833"/>
    </source>
</evidence>
<dbReference type="AlphaFoldDB" id="A0AAE0FDG2"/>
<organism evidence="13 14">
    <name type="scientific">Cymbomonas tetramitiformis</name>
    <dbReference type="NCBI Taxonomy" id="36881"/>
    <lineage>
        <taxon>Eukaryota</taxon>
        <taxon>Viridiplantae</taxon>
        <taxon>Chlorophyta</taxon>
        <taxon>Pyramimonadophyceae</taxon>
        <taxon>Pyramimonadales</taxon>
        <taxon>Pyramimonadaceae</taxon>
        <taxon>Cymbomonas</taxon>
    </lineage>
</organism>
<keyword evidence="4" id="KW-0479">Metal-binding</keyword>
<evidence type="ECO:0000259" key="12">
    <source>
        <dbReference type="Pfam" id="PF13880"/>
    </source>
</evidence>
<accession>A0AAE0FDG2</accession>
<evidence type="ECO:0000256" key="9">
    <source>
        <dbReference type="ARBA" id="ARBA00023315"/>
    </source>
</evidence>
<keyword evidence="7" id="KW-0539">Nucleus</keyword>
<keyword evidence="5" id="KW-0863">Zinc-finger</keyword>
<dbReference type="PANTHER" id="PTHR45884">
    <property type="entry name" value="N-ACETYLTRANSFERASE ECO"/>
    <property type="match status" value="1"/>
</dbReference>
<keyword evidence="8" id="KW-0131">Cell cycle</keyword>
<evidence type="ECO:0000313" key="14">
    <source>
        <dbReference type="Proteomes" id="UP001190700"/>
    </source>
</evidence>
<name>A0AAE0FDG2_9CHLO</name>
<dbReference type="GO" id="GO:0000785">
    <property type="term" value="C:chromatin"/>
    <property type="evidence" value="ECO:0007669"/>
    <property type="project" value="TreeGrafter"/>
</dbReference>
<dbReference type="GO" id="GO:0007064">
    <property type="term" value="P:mitotic sister chromatid cohesion"/>
    <property type="evidence" value="ECO:0007669"/>
    <property type="project" value="TreeGrafter"/>
</dbReference>
<keyword evidence="3" id="KW-0808">Transferase</keyword>
<sequence length="459" mass="50694">MHKLRKSTAGYSEKSKDSVGSIRSFFKAQSVSRQRRHSEEYFHEEGQILGGYATTAQNSPQTEAQGHGCEQGDELSANILTPALDSNLAERVYSKRHQEGRAIDESLRKVPRHNKGGERQVGVAFLKDNVAEVATSSVQCRPRHTVSPTTKAPRKMLQLYIDLGQESFRYTTCHVCGMTYMQGEESDEKMHCSFHYTIHQRMSFAGWRGLPVAWAAGGNNARVVLAPSNNAKVVDTLSKVADELGLPPDWLLSPSRSSIKVFLYVKGDSRGSLSGCVVSEDIRCARRVCADLEWPRSLPDENDSTAHQGDCCPSLHTAANGPPANKHTTAAQQKHQQFAVSGSTFSSSRCSTSSDKRRQLAGMSEPGEPRVVEDWKLKCRPETEDAVCGIRAIWVHSEDRRQGIASCMLDAVRCCHFGPGYVIPINKLAFSFPTKAGDAFATRYNDVSNYLVYGDFPNV</sequence>
<dbReference type="Pfam" id="PF13880">
    <property type="entry name" value="Acetyltransf_13"/>
    <property type="match status" value="1"/>
</dbReference>
<evidence type="ECO:0000256" key="5">
    <source>
        <dbReference type="ARBA" id="ARBA00022771"/>
    </source>
</evidence>
<evidence type="ECO:0000256" key="4">
    <source>
        <dbReference type="ARBA" id="ARBA00022723"/>
    </source>
</evidence>
<comment type="caution">
    <text evidence="13">The sequence shown here is derived from an EMBL/GenBank/DDBJ whole genome shotgun (WGS) entry which is preliminary data.</text>
</comment>
<dbReference type="EMBL" id="LGRX02020278">
    <property type="protein sequence ID" value="KAK3257650.1"/>
    <property type="molecule type" value="Genomic_DNA"/>
</dbReference>
<reference evidence="13 14" key="1">
    <citation type="journal article" date="2015" name="Genome Biol. Evol.">
        <title>Comparative Genomics of a Bacterivorous Green Alga Reveals Evolutionary Causalities and Consequences of Phago-Mixotrophic Mode of Nutrition.</title>
        <authorList>
            <person name="Burns J.A."/>
            <person name="Paasch A."/>
            <person name="Narechania A."/>
            <person name="Kim E."/>
        </authorList>
    </citation>
    <scope>NUCLEOTIDE SEQUENCE [LARGE SCALE GENOMIC DNA]</scope>
    <source>
        <strain evidence="13 14">PLY_AMNH</strain>
    </source>
</reference>
<evidence type="ECO:0000256" key="7">
    <source>
        <dbReference type="ARBA" id="ARBA00023242"/>
    </source>
</evidence>
<proteinExistence type="inferred from homology"/>
<dbReference type="GO" id="GO:0005634">
    <property type="term" value="C:nucleus"/>
    <property type="evidence" value="ECO:0007669"/>
    <property type="project" value="UniProtKB-SubCell"/>
</dbReference>
<feature type="region of interest" description="Disordered" evidence="10">
    <location>
        <begin position="341"/>
        <end position="367"/>
    </location>
</feature>
<keyword evidence="9" id="KW-0012">Acyltransferase</keyword>
<evidence type="ECO:0000259" key="11">
    <source>
        <dbReference type="Pfam" id="PF13878"/>
    </source>
</evidence>
<evidence type="ECO:0000256" key="2">
    <source>
        <dbReference type="ARBA" id="ARBA00005816"/>
    </source>
</evidence>
<dbReference type="Proteomes" id="UP001190700">
    <property type="component" value="Unassembled WGS sequence"/>
</dbReference>
<protein>
    <submittedName>
        <fullName evidence="13">Uncharacterized protein</fullName>
    </submittedName>
</protein>
<dbReference type="PANTHER" id="PTHR45884:SF2">
    <property type="entry name" value="N-ACETYLTRANSFERASE ECO"/>
    <property type="match status" value="1"/>
</dbReference>
<comment type="similarity">
    <text evidence="2">Belongs to the acetyltransferase family. ECO subfamily.</text>
</comment>
<gene>
    <name evidence="13" type="ORF">CYMTET_33273</name>
</gene>
<dbReference type="GO" id="GO:0061733">
    <property type="term" value="F:protein-lysine-acetyltransferase activity"/>
    <property type="evidence" value="ECO:0007669"/>
    <property type="project" value="TreeGrafter"/>
</dbReference>
<dbReference type="InterPro" id="IPR028009">
    <property type="entry name" value="ESCO_Acetyltransf_dom"/>
</dbReference>
<feature type="domain" description="N-acetyltransferase ESCO acetyl-transferase" evidence="12">
    <location>
        <begin position="385"/>
        <end position="453"/>
    </location>
</feature>
<dbReference type="Pfam" id="PF13878">
    <property type="entry name" value="zf-C2H2_3"/>
    <property type="match status" value="1"/>
</dbReference>
<evidence type="ECO:0000256" key="1">
    <source>
        <dbReference type="ARBA" id="ARBA00004123"/>
    </source>
</evidence>
<evidence type="ECO:0000256" key="10">
    <source>
        <dbReference type="SAM" id="MobiDB-lite"/>
    </source>
</evidence>
<keyword evidence="14" id="KW-1185">Reference proteome</keyword>
<feature type="domain" description="N-acetyltransferase ESCO zinc-finger" evidence="11">
    <location>
        <begin position="158"/>
        <end position="195"/>
    </location>
</feature>
<evidence type="ECO:0000256" key="3">
    <source>
        <dbReference type="ARBA" id="ARBA00022679"/>
    </source>
</evidence>
<evidence type="ECO:0000313" key="13">
    <source>
        <dbReference type="EMBL" id="KAK3257650.1"/>
    </source>
</evidence>
<evidence type="ECO:0000256" key="8">
    <source>
        <dbReference type="ARBA" id="ARBA00023306"/>
    </source>
</evidence>
<dbReference type="InterPro" id="IPR028005">
    <property type="entry name" value="AcTrfase_ESCO_Znf_dom"/>
</dbReference>
<keyword evidence="6" id="KW-0862">Zinc</keyword>
<feature type="compositionally biased region" description="Low complexity" evidence="10">
    <location>
        <begin position="341"/>
        <end position="353"/>
    </location>
</feature>
<dbReference type="GO" id="GO:0008270">
    <property type="term" value="F:zinc ion binding"/>
    <property type="evidence" value="ECO:0007669"/>
    <property type="project" value="UniProtKB-KW"/>
</dbReference>
<comment type="subcellular location">
    <subcellularLocation>
        <location evidence="1">Nucleus</location>
    </subcellularLocation>
</comment>